<evidence type="ECO:0000256" key="2">
    <source>
        <dbReference type="ARBA" id="ARBA00007977"/>
    </source>
</evidence>
<dbReference type="OrthoDB" id="9766798at2"/>
<keyword evidence="9" id="KW-1185">Reference proteome</keyword>
<dbReference type="RefSeq" id="WP_017823927.1">
    <property type="nucleotide sequence ID" value="NZ_AORC01000017.1"/>
</dbReference>
<dbReference type="PANTHER" id="PTHR30106:SF2">
    <property type="entry name" value="UPF0324 INNER MEMBRANE PROTEIN YEIH"/>
    <property type="match status" value="1"/>
</dbReference>
<feature type="transmembrane region" description="Helical" evidence="7">
    <location>
        <begin position="261"/>
        <end position="281"/>
    </location>
</feature>
<accession>A0A022KRP4</accession>
<proteinExistence type="inferred from homology"/>
<sequence>MTDLLPGLLLSLVIGVVTVALGRVVPEASPALVAILLGAVLANSGRMHPTLNPGLQFTARTVLRAGIVLLGLQLALGDVLALGPVVIAAIVAVVGIGIGSGLLLGRMLRLPSDLTVLIACGFSICGAAAVAGVSGVLSSADRTQDPERTAQRETRTATAVALVVVFGTLMIPLLPLLARLLELPAPTAGIWTGLSVLEVAQVVAAGSLIGDPALSAAVVVKLGRVLMLAPVVALLSIALRRTAAHAGQGADAQARGRGARVPLVPGFVAGFLVAVAIRSTGLVPATVLDVAQLVQAVLLAAAMFALGTGVRVALLRTVGARPVVLASLLLIVVTAVGLAGSMLAG</sequence>
<evidence type="ECO:0000313" key="8">
    <source>
        <dbReference type="EMBL" id="EYT48227.1"/>
    </source>
</evidence>
<keyword evidence="5 7" id="KW-1133">Transmembrane helix</keyword>
<feature type="transmembrane region" description="Helical" evidence="7">
    <location>
        <begin position="293"/>
        <end position="314"/>
    </location>
</feature>
<dbReference type="PANTHER" id="PTHR30106">
    <property type="entry name" value="INNER MEMBRANE PROTEIN YEIH-RELATED"/>
    <property type="match status" value="1"/>
</dbReference>
<feature type="transmembrane region" description="Helical" evidence="7">
    <location>
        <begin position="222"/>
        <end position="240"/>
    </location>
</feature>
<gene>
    <name evidence="8" type="ORF">D641_0112955</name>
</gene>
<comment type="similarity">
    <text evidence="2">Belongs to the UPF0324 family.</text>
</comment>
<evidence type="ECO:0000256" key="4">
    <source>
        <dbReference type="ARBA" id="ARBA00022692"/>
    </source>
</evidence>
<protein>
    <submittedName>
        <fullName evidence="8">Membrane protein</fullName>
    </submittedName>
</protein>
<feature type="transmembrane region" description="Helical" evidence="7">
    <location>
        <begin position="157"/>
        <end position="178"/>
    </location>
</feature>
<reference evidence="8 9" key="1">
    <citation type="journal article" date="2013" name="Genome Announc.">
        <title>Draft genome sequence of an Actinobacterium, Brachybacterium muris strain UCD-AY4.</title>
        <authorList>
            <person name="Lo J.R."/>
            <person name="Lang J.M."/>
            <person name="Darling A.E."/>
            <person name="Eisen J.A."/>
            <person name="Coil D.A."/>
        </authorList>
    </citation>
    <scope>NUCLEOTIDE SEQUENCE [LARGE SCALE GENOMIC DNA]</scope>
    <source>
        <strain evidence="8 9">UCD-AY4</strain>
    </source>
</reference>
<comment type="caution">
    <text evidence="8">The sequence shown here is derived from an EMBL/GenBank/DDBJ whole genome shotgun (WGS) entry which is preliminary data.</text>
</comment>
<dbReference type="EMBL" id="AORC01000017">
    <property type="protein sequence ID" value="EYT48227.1"/>
    <property type="molecule type" value="Genomic_DNA"/>
</dbReference>
<evidence type="ECO:0000256" key="5">
    <source>
        <dbReference type="ARBA" id="ARBA00022989"/>
    </source>
</evidence>
<dbReference type="STRING" id="1249481.D641_0112955"/>
<feature type="transmembrane region" description="Helical" evidence="7">
    <location>
        <begin position="323"/>
        <end position="344"/>
    </location>
</feature>
<dbReference type="GO" id="GO:0005886">
    <property type="term" value="C:plasma membrane"/>
    <property type="evidence" value="ECO:0007669"/>
    <property type="project" value="UniProtKB-SubCell"/>
</dbReference>
<keyword evidence="3" id="KW-1003">Cell membrane</keyword>
<keyword evidence="4 7" id="KW-0812">Transmembrane</keyword>
<feature type="transmembrane region" description="Helical" evidence="7">
    <location>
        <begin position="82"/>
        <end position="104"/>
    </location>
</feature>
<organism evidence="8 9">
    <name type="scientific">Brachybacterium muris UCD-AY4</name>
    <dbReference type="NCBI Taxonomy" id="1249481"/>
    <lineage>
        <taxon>Bacteria</taxon>
        <taxon>Bacillati</taxon>
        <taxon>Actinomycetota</taxon>
        <taxon>Actinomycetes</taxon>
        <taxon>Micrococcales</taxon>
        <taxon>Dermabacteraceae</taxon>
        <taxon>Brachybacterium</taxon>
    </lineage>
</organism>
<evidence type="ECO:0000256" key="7">
    <source>
        <dbReference type="SAM" id="Phobius"/>
    </source>
</evidence>
<name>A0A022KRP4_9MICO</name>
<evidence type="ECO:0000256" key="1">
    <source>
        <dbReference type="ARBA" id="ARBA00004651"/>
    </source>
</evidence>
<feature type="transmembrane region" description="Helical" evidence="7">
    <location>
        <begin position="116"/>
        <end position="137"/>
    </location>
</feature>
<dbReference type="HOGENOM" id="CLU_033541_1_1_11"/>
<comment type="subcellular location">
    <subcellularLocation>
        <location evidence="1">Cell membrane</location>
        <topology evidence="1">Multi-pass membrane protein</topology>
    </subcellularLocation>
</comment>
<dbReference type="Proteomes" id="UP000019754">
    <property type="component" value="Unassembled WGS sequence"/>
</dbReference>
<evidence type="ECO:0000256" key="3">
    <source>
        <dbReference type="ARBA" id="ARBA00022475"/>
    </source>
</evidence>
<keyword evidence="6 7" id="KW-0472">Membrane</keyword>
<evidence type="ECO:0000313" key="9">
    <source>
        <dbReference type="Proteomes" id="UP000019754"/>
    </source>
</evidence>
<dbReference type="AlphaFoldDB" id="A0A022KRP4"/>
<dbReference type="Pfam" id="PF03601">
    <property type="entry name" value="Cons_hypoth698"/>
    <property type="match status" value="1"/>
</dbReference>
<dbReference type="InterPro" id="IPR018383">
    <property type="entry name" value="UPF0324_pro"/>
</dbReference>
<evidence type="ECO:0000256" key="6">
    <source>
        <dbReference type="ARBA" id="ARBA00023136"/>
    </source>
</evidence>